<gene>
    <name evidence="3" type="ORF">AT9943_LOCUS3499</name>
</gene>
<dbReference type="CDD" id="cd05381">
    <property type="entry name" value="CAP_PR-1"/>
    <property type="match status" value="1"/>
</dbReference>
<dbReference type="Gene3D" id="3.40.33.10">
    <property type="entry name" value="CAP"/>
    <property type="match status" value="2"/>
</dbReference>
<feature type="signal peptide" evidence="1">
    <location>
        <begin position="1"/>
        <end position="23"/>
    </location>
</feature>
<dbReference type="PANTHER" id="PTHR10334">
    <property type="entry name" value="CYSTEINE-RICH SECRETORY PROTEIN-RELATED"/>
    <property type="match status" value="1"/>
</dbReference>
<dbReference type="InterPro" id="IPR035940">
    <property type="entry name" value="CAP_sf"/>
</dbReference>
<dbReference type="Proteomes" id="UP000516314">
    <property type="component" value="Chromosome 1"/>
</dbReference>
<accession>A0A7G2DWL3</accession>
<dbReference type="Pfam" id="PF00188">
    <property type="entry name" value="CAP"/>
    <property type="match status" value="1"/>
</dbReference>
<reference evidence="3 4" key="1">
    <citation type="submission" date="2020-09" db="EMBL/GenBank/DDBJ databases">
        <authorList>
            <person name="Ashkenazy H."/>
        </authorList>
    </citation>
    <scope>NUCLEOTIDE SEQUENCE [LARGE SCALE GENOMIC DNA]</scope>
    <source>
        <strain evidence="4">cv. Cdm-0</strain>
    </source>
</reference>
<keyword evidence="1" id="KW-0732">Signal</keyword>
<evidence type="ECO:0000313" key="4">
    <source>
        <dbReference type="Proteomes" id="UP000516314"/>
    </source>
</evidence>
<dbReference type="EMBL" id="LR881466">
    <property type="protein sequence ID" value="CAD5315104.1"/>
    <property type="molecule type" value="Genomic_DNA"/>
</dbReference>
<dbReference type="SMART" id="SM00198">
    <property type="entry name" value="SCP"/>
    <property type="match status" value="1"/>
</dbReference>
<organism evidence="3 4">
    <name type="scientific">Arabidopsis thaliana</name>
    <name type="common">Mouse-ear cress</name>
    <dbReference type="NCBI Taxonomy" id="3702"/>
    <lineage>
        <taxon>Eukaryota</taxon>
        <taxon>Viridiplantae</taxon>
        <taxon>Streptophyta</taxon>
        <taxon>Embryophyta</taxon>
        <taxon>Tracheophyta</taxon>
        <taxon>Spermatophyta</taxon>
        <taxon>Magnoliopsida</taxon>
        <taxon>eudicotyledons</taxon>
        <taxon>Gunneridae</taxon>
        <taxon>Pentapetalae</taxon>
        <taxon>rosids</taxon>
        <taxon>malvids</taxon>
        <taxon>Brassicales</taxon>
        <taxon>Brassicaceae</taxon>
        <taxon>Camelineae</taxon>
        <taxon>Arabidopsis</taxon>
    </lineage>
</organism>
<evidence type="ECO:0000259" key="2">
    <source>
        <dbReference type="SMART" id="SM00198"/>
    </source>
</evidence>
<dbReference type="InterPro" id="IPR014044">
    <property type="entry name" value="CAP_dom"/>
</dbReference>
<sequence>MNTFKTPFLVIVAISFLVVATNAQNTPQDYLNSHNTARAQVGVPNVVWDTTLAAYALNYSNFRKADCNLVHSNGPYGENLAKGSGKQCLHYTQVVWRDSVKIGCARVQCTNTWWFVSCNYNSPGNWVGEYPY</sequence>
<evidence type="ECO:0000256" key="1">
    <source>
        <dbReference type="SAM" id="SignalP"/>
    </source>
</evidence>
<feature type="chain" id="PRO_5028978521" evidence="1">
    <location>
        <begin position="24"/>
        <end position="132"/>
    </location>
</feature>
<feature type="domain" description="SCP" evidence="2">
    <location>
        <begin position="25"/>
        <end position="128"/>
    </location>
</feature>
<dbReference type="InterPro" id="IPR001283">
    <property type="entry name" value="CRISP-related"/>
</dbReference>
<evidence type="ECO:0000313" key="3">
    <source>
        <dbReference type="EMBL" id="CAD5315104.1"/>
    </source>
</evidence>
<protein>
    <submittedName>
        <fullName evidence="3">(thale cress) hypothetical protein</fullName>
    </submittedName>
</protein>
<dbReference type="SUPFAM" id="SSF55797">
    <property type="entry name" value="PR-1-like"/>
    <property type="match status" value="1"/>
</dbReference>
<dbReference type="AlphaFoldDB" id="A0A7G2DWL3"/>
<name>A0A7G2DWL3_ARATH</name>
<proteinExistence type="predicted"/>